<organism evidence="1 2">
    <name type="scientific">Platysternon megacephalum</name>
    <name type="common">big-headed turtle</name>
    <dbReference type="NCBI Taxonomy" id="55544"/>
    <lineage>
        <taxon>Eukaryota</taxon>
        <taxon>Metazoa</taxon>
        <taxon>Chordata</taxon>
        <taxon>Craniata</taxon>
        <taxon>Vertebrata</taxon>
        <taxon>Euteleostomi</taxon>
        <taxon>Archelosauria</taxon>
        <taxon>Testudinata</taxon>
        <taxon>Testudines</taxon>
        <taxon>Cryptodira</taxon>
        <taxon>Durocryptodira</taxon>
        <taxon>Testudinoidea</taxon>
        <taxon>Platysternidae</taxon>
        <taxon>Platysternon</taxon>
    </lineage>
</organism>
<gene>
    <name evidence="1" type="ORF">DR999_PMT07704</name>
</gene>
<protein>
    <submittedName>
        <fullName evidence="1">Cysteine-rich secretory protein 3-like</fullName>
    </submittedName>
</protein>
<sequence>MRTPRAGEGEEEEDALAVSNCRDVEAARSFFLIQVGQVMPAVSPHVCASCKINASVALESARNAPNCLWKETVRNPVNQDKLSPFLTLISGRRELVTVSMHAWVEGDGHSPSDTGISFTPK</sequence>
<proteinExistence type="predicted"/>
<evidence type="ECO:0000313" key="2">
    <source>
        <dbReference type="Proteomes" id="UP000297703"/>
    </source>
</evidence>
<evidence type="ECO:0000313" key="1">
    <source>
        <dbReference type="EMBL" id="TFK09256.1"/>
    </source>
</evidence>
<dbReference type="EMBL" id="QXTE01000055">
    <property type="protein sequence ID" value="TFK09256.1"/>
    <property type="molecule type" value="Genomic_DNA"/>
</dbReference>
<dbReference type="Proteomes" id="UP000297703">
    <property type="component" value="Unassembled WGS sequence"/>
</dbReference>
<reference evidence="1 2" key="1">
    <citation type="submission" date="2019-04" db="EMBL/GenBank/DDBJ databases">
        <title>Draft genome of the big-headed turtle Platysternon megacephalum.</title>
        <authorList>
            <person name="Gong S."/>
        </authorList>
    </citation>
    <scope>NUCLEOTIDE SEQUENCE [LARGE SCALE GENOMIC DNA]</scope>
    <source>
        <strain evidence="1">DO16091913</strain>
        <tissue evidence="1">Muscle</tissue>
    </source>
</reference>
<accession>A0A4D9EGS6</accession>
<keyword evidence="2" id="KW-1185">Reference proteome</keyword>
<reference evidence="1 2" key="2">
    <citation type="submission" date="2019-04" db="EMBL/GenBank/DDBJ databases">
        <title>The genome sequence of big-headed turtle.</title>
        <authorList>
            <person name="Gong S."/>
        </authorList>
    </citation>
    <scope>NUCLEOTIDE SEQUENCE [LARGE SCALE GENOMIC DNA]</scope>
    <source>
        <strain evidence="1">DO16091913</strain>
        <tissue evidence="1">Muscle</tissue>
    </source>
</reference>
<name>A0A4D9EGS6_9SAUR</name>
<dbReference type="AlphaFoldDB" id="A0A4D9EGS6"/>
<comment type="caution">
    <text evidence="1">The sequence shown here is derived from an EMBL/GenBank/DDBJ whole genome shotgun (WGS) entry which is preliminary data.</text>
</comment>